<sequence>MKITKIILTTIMIVVAALGLFRILPFNITNSIMFTSLATLLLLRSIEWKKSRDKTGFLFTFIAAVFIYIVVIFNICSSLLGYEKVDNRDCLKDINPSEIVEIKCSGTTGGKDGHFEYFLDERQQEDFVELLGKVKLGRKAEREETLSSGAVTYYTLEFEDGEVLEVSPGRFFMVNDDYYYFLNYDKIWDEFLEL</sequence>
<evidence type="ECO:0000313" key="2">
    <source>
        <dbReference type="EMBL" id="VYT10392.1"/>
    </source>
</evidence>
<dbReference type="EMBL" id="CACRSY010000012">
    <property type="protein sequence ID" value="VYT10392.1"/>
    <property type="molecule type" value="Genomic_DNA"/>
</dbReference>
<name>A0A6N2U0T8_BLAHA</name>
<dbReference type="AlphaFoldDB" id="A0A6N2U0T8"/>
<protein>
    <submittedName>
        <fullName evidence="2">Uncharacterized protein</fullName>
    </submittedName>
</protein>
<keyword evidence="1" id="KW-1133">Transmembrane helix</keyword>
<keyword evidence="1" id="KW-0472">Membrane</keyword>
<feature type="transmembrane region" description="Helical" evidence="1">
    <location>
        <begin position="58"/>
        <end position="82"/>
    </location>
</feature>
<gene>
    <name evidence="2" type="ORF">BHLFYP23_00164</name>
</gene>
<dbReference type="RefSeq" id="WP_004223018.1">
    <property type="nucleotide sequence ID" value="NZ_CACRSY010000012.1"/>
</dbReference>
<organism evidence="2">
    <name type="scientific">Blautia hansenii</name>
    <name type="common">Ruminococcus hansenii</name>
    <dbReference type="NCBI Taxonomy" id="1322"/>
    <lineage>
        <taxon>Bacteria</taxon>
        <taxon>Bacillati</taxon>
        <taxon>Bacillota</taxon>
        <taxon>Clostridia</taxon>
        <taxon>Lachnospirales</taxon>
        <taxon>Lachnospiraceae</taxon>
        <taxon>Blautia</taxon>
    </lineage>
</organism>
<keyword evidence="1" id="KW-0812">Transmembrane</keyword>
<accession>A0A6N2U0T8</accession>
<proteinExistence type="predicted"/>
<evidence type="ECO:0000256" key="1">
    <source>
        <dbReference type="SAM" id="Phobius"/>
    </source>
</evidence>
<feature type="transmembrane region" description="Helical" evidence="1">
    <location>
        <begin position="7"/>
        <end position="24"/>
    </location>
</feature>
<reference evidence="2" key="1">
    <citation type="submission" date="2019-11" db="EMBL/GenBank/DDBJ databases">
        <authorList>
            <person name="Feng L."/>
        </authorList>
    </citation>
    <scope>NUCLEOTIDE SEQUENCE</scope>
    <source>
        <strain evidence="2">BhanseniiLFYP23</strain>
    </source>
</reference>